<keyword evidence="1" id="KW-0812">Transmembrane</keyword>
<dbReference type="EMBL" id="AUBJ02000001">
    <property type="protein sequence ID" value="MCP2332081.1"/>
    <property type="molecule type" value="Genomic_DNA"/>
</dbReference>
<feature type="transmembrane region" description="Helical" evidence="1">
    <location>
        <begin position="20"/>
        <end position="38"/>
    </location>
</feature>
<dbReference type="Proteomes" id="UP000791080">
    <property type="component" value="Unassembled WGS sequence"/>
</dbReference>
<keyword evidence="3" id="KW-1185">Reference proteome</keyword>
<comment type="caution">
    <text evidence="2">The sequence shown here is derived from an EMBL/GenBank/DDBJ whole genome shotgun (WGS) entry which is preliminary data.</text>
</comment>
<evidence type="ECO:0000313" key="3">
    <source>
        <dbReference type="Proteomes" id="UP000791080"/>
    </source>
</evidence>
<proteinExistence type="predicted"/>
<evidence type="ECO:0000313" key="2">
    <source>
        <dbReference type="EMBL" id="MCP2332081.1"/>
    </source>
</evidence>
<name>A0ABT1JK21_ACTCY</name>
<keyword evidence="1" id="KW-0472">Membrane</keyword>
<dbReference type="RefSeq" id="WP_030104022.1">
    <property type="nucleotide sequence ID" value="NZ_AUBJ02000001.1"/>
</dbReference>
<reference evidence="2 3" key="1">
    <citation type="submission" date="2013-07" db="EMBL/GenBank/DDBJ databases">
        <authorList>
            <consortium name="DOE Joint Genome Institute"/>
            <person name="Reeve W."/>
            <person name="Huntemann M."/>
            <person name="Han J."/>
            <person name="Chen A."/>
            <person name="Kyrpides N."/>
            <person name="Mavromatis K."/>
            <person name="Markowitz V."/>
            <person name="Palaniappan K."/>
            <person name="Ivanova N."/>
            <person name="Schaumberg A."/>
            <person name="Pati A."/>
            <person name="Liolios K."/>
            <person name="Nordberg H.P."/>
            <person name="Cantor M.N."/>
            <person name="Hua S.X."/>
            <person name="Woyke T."/>
        </authorList>
    </citation>
    <scope>NUCLEOTIDE SEQUENCE [LARGE SCALE GENOMIC DNA]</scope>
    <source>
        <strain evidence="2 3">DSM 43889</strain>
    </source>
</reference>
<reference evidence="2 3" key="2">
    <citation type="submission" date="2022-06" db="EMBL/GenBank/DDBJ databases">
        <title>Genomic Encyclopedia of Type Strains, Phase I: the one thousand microbial genomes (KMG-I) project.</title>
        <authorList>
            <person name="Kyrpides N."/>
        </authorList>
    </citation>
    <scope>NUCLEOTIDE SEQUENCE [LARGE SCALE GENOMIC DNA]</scope>
    <source>
        <strain evidence="2 3">DSM 43889</strain>
    </source>
</reference>
<feature type="transmembrane region" description="Helical" evidence="1">
    <location>
        <begin position="50"/>
        <end position="70"/>
    </location>
</feature>
<keyword evidence="1" id="KW-1133">Transmembrane helix</keyword>
<accession>A0ABT1JK21</accession>
<gene>
    <name evidence="2" type="ORF">G443_002351</name>
</gene>
<sequence length="79" mass="8693">MAGDREITDKLDDDERQSLIKILFNLGGLVFGAVGSLSELRKARQESDRLSLVNAVLHLAALVTSAGLLFRSVRRGRKK</sequence>
<protein>
    <submittedName>
        <fullName evidence="2">Uncharacterized protein</fullName>
    </submittedName>
</protein>
<evidence type="ECO:0000256" key="1">
    <source>
        <dbReference type="SAM" id="Phobius"/>
    </source>
</evidence>
<organism evidence="2 3">
    <name type="scientific">Actinoalloteichus caeruleus DSM 43889</name>
    <dbReference type="NCBI Taxonomy" id="1120930"/>
    <lineage>
        <taxon>Bacteria</taxon>
        <taxon>Bacillati</taxon>
        <taxon>Actinomycetota</taxon>
        <taxon>Actinomycetes</taxon>
        <taxon>Pseudonocardiales</taxon>
        <taxon>Pseudonocardiaceae</taxon>
        <taxon>Actinoalloteichus</taxon>
        <taxon>Actinoalloteichus cyanogriseus</taxon>
    </lineage>
</organism>